<evidence type="ECO:0000256" key="1">
    <source>
        <dbReference type="ARBA" id="ARBA00010111"/>
    </source>
</evidence>
<dbReference type="Pfam" id="PF00468">
    <property type="entry name" value="Ribosomal_L34"/>
    <property type="match status" value="1"/>
</dbReference>
<evidence type="ECO:0000313" key="6">
    <source>
        <dbReference type="Proteomes" id="UP000076078"/>
    </source>
</evidence>
<dbReference type="PANTHER" id="PTHR14503:SF4">
    <property type="entry name" value="LARGE RIBOSOMAL SUBUNIT PROTEIN BL34M"/>
    <property type="match status" value="1"/>
</dbReference>
<dbReference type="Gene3D" id="1.10.287.3980">
    <property type="match status" value="1"/>
</dbReference>
<dbReference type="PANTHER" id="PTHR14503">
    <property type="entry name" value="MITOCHONDRIAL RIBOSOMAL PROTEIN 34 FAMILY MEMBER"/>
    <property type="match status" value="1"/>
</dbReference>
<evidence type="ECO:0000313" key="5">
    <source>
        <dbReference type="EMBL" id="KYR01496.1"/>
    </source>
</evidence>
<dbReference type="HAMAP" id="MF_00391">
    <property type="entry name" value="Ribosomal_bL34"/>
    <property type="match status" value="1"/>
</dbReference>
<dbReference type="GO" id="GO:0006412">
    <property type="term" value="P:translation"/>
    <property type="evidence" value="ECO:0007669"/>
    <property type="project" value="InterPro"/>
</dbReference>
<evidence type="ECO:0000256" key="3">
    <source>
        <dbReference type="ARBA" id="ARBA00023274"/>
    </source>
</evidence>
<dbReference type="FunCoup" id="A0A152A5J6">
    <property type="interactions" value="93"/>
</dbReference>
<dbReference type="Proteomes" id="UP000076078">
    <property type="component" value="Unassembled WGS sequence"/>
</dbReference>
<dbReference type="InterPro" id="IPR000271">
    <property type="entry name" value="Ribosomal_bL34"/>
</dbReference>
<comment type="similarity">
    <text evidence="1">Belongs to the bacterial ribosomal protein bL34 family.</text>
</comment>
<evidence type="ECO:0000256" key="2">
    <source>
        <dbReference type="ARBA" id="ARBA00022980"/>
    </source>
</evidence>
<dbReference type="PROSITE" id="PS00784">
    <property type="entry name" value="RIBOSOMAL_L34"/>
    <property type="match status" value="1"/>
</dbReference>
<dbReference type="OMA" id="ECVKRTY"/>
<keyword evidence="5" id="KW-0472">Membrane</keyword>
<evidence type="ECO:0000256" key="4">
    <source>
        <dbReference type="ARBA" id="ARBA00035274"/>
    </source>
</evidence>
<dbReference type="STRING" id="361077.A0A152A5J6"/>
<name>A0A152A5J6_TIELA</name>
<dbReference type="InterPro" id="IPR020939">
    <property type="entry name" value="Ribosomal_bL34_CS"/>
</dbReference>
<protein>
    <recommendedName>
        <fullName evidence="4">Large ribosomal subunit protein bL34m</fullName>
    </recommendedName>
</protein>
<keyword evidence="6" id="KW-1185">Reference proteome</keyword>
<dbReference type="InParanoid" id="A0A152A5J6"/>
<reference evidence="5 6" key="1">
    <citation type="submission" date="2015-12" db="EMBL/GenBank/DDBJ databases">
        <title>Dictyostelia acquired genes for synthesis and detection of signals that induce cell-type specialization by lateral gene transfer from prokaryotes.</title>
        <authorList>
            <person name="Gloeckner G."/>
            <person name="Schaap P."/>
        </authorList>
    </citation>
    <scope>NUCLEOTIDE SEQUENCE [LARGE SCALE GENOMIC DNA]</scope>
    <source>
        <strain evidence="5 6">TK</strain>
    </source>
</reference>
<keyword evidence="5" id="KW-0812">Transmembrane</keyword>
<comment type="caution">
    <text evidence="5">The sequence shown here is derived from an EMBL/GenBank/DDBJ whole genome shotgun (WGS) entry which is preliminary data.</text>
</comment>
<accession>A0A152A5J6</accession>
<dbReference type="FunFam" id="1.10.287.3980:FF:000001">
    <property type="entry name" value="Mitochondrial ribosomal protein L34"/>
    <property type="match status" value="1"/>
</dbReference>
<gene>
    <name evidence="5" type="ORF">DLAC_01483</name>
</gene>
<keyword evidence="2" id="KW-0689">Ribosomal protein</keyword>
<proteinExistence type="inferred from homology"/>
<dbReference type="OrthoDB" id="431691at2759"/>
<dbReference type="NCBIfam" id="TIGR01030">
    <property type="entry name" value="rpmH_bact"/>
    <property type="match status" value="1"/>
</dbReference>
<sequence length="192" mass="21824">MSGTFRYLNKIASTSFIDSLVTKQSGSIRNLIRQSIQETNPSLYSKNINNINILNNNNRLSIVPLQNQYKLTSQLNTTSFIESDGEIVFDDDFTEITTQEPTAFDIDPLISSLAPSTSSNSMRIINILDNNSIMENEIYEINQDSLECVKRTYQPSVIKRKRKHGFLKRMSTVGGRRVIQKRIVRGRDVLSA</sequence>
<dbReference type="AlphaFoldDB" id="A0A152A5J6"/>
<dbReference type="EMBL" id="LODT01000006">
    <property type="protein sequence ID" value="KYR01496.1"/>
    <property type="molecule type" value="Genomic_DNA"/>
</dbReference>
<organism evidence="5 6">
    <name type="scientific">Tieghemostelium lacteum</name>
    <name type="common">Slime mold</name>
    <name type="synonym">Dictyostelium lacteum</name>
    <dbReference type="NCBI Taxonomy" id="361077"/>
    <lineage>
        <taxon>Eukaryota</taxon>
        <taxon>Amoebozoa</taxon>
        <taxon>Evosea</taxon>
        <taxon>Eumycetozoa</taxon>
        <taxon>Dictyostelia</taxon>
        <taxon>Dictyosteliales</taxon>
        <taxon>Raperosteliaceae</taxon>
        <taxon>Tieghemostelium</taxon>
    </lineage>
</organism>
<keyword evidence="3" id="KW-0687">Ribonucleoprotein</keyword>
<dbReference type="GO" id="GO:0005762">
    <property type="term" value="C:mitochondrial large ribosomal subunit"/>
    <property type="evidence" value="ECO:0007669"/>
    <property type="project" value="TreeGrafter"/>
</dbReference>
<dbReference type="GO" id="GO:0003735">
    <property type="term" value="F:structural constituent of ribosome"/>
    <property type="evidence" value="ECO:0007669"/>
    <property type="project" value="InterPro"/>
</dbReference>